<reference evidence="3" key="1">
    <citation type="submission" date="2023-03" db="EMBL/GenBank/DDBJ databases">
        <title>Massive genome expansion in bonnet fungi (Mycena s.s.) driven by repeated elements and novel gene families across ecological guilds.</title>
        <authorList>
            <consortium name="Lawrence Berkeley National Laboratory"/>
            <person name="Harder C.B."/>
            <person name="Miyauchi S."/>
            <person name="Viragh M."/>
            <person name="Kuo A."/>
            <person name="Thoen E."/>
            <person name="Andreopoulos B."/>
            <person name="Lu D."/>
            <person name="Skrede I."/>
            <person name="Drula E."/>
            <person name="Henrissat B."/>
            <person name="Morin E."/>
            <person name="Kohler A."/>
            <person name="Barry K."/>
            <person name="LaButti K."/>
            <person name="Morin E."/>
            <person name="Salamov A."/>
            <person name="Lipzen A."/>
            <person name="Mereny Z."/>
            <person name="Hegedus B."/>
            <person name="Baldrian P."/>
            <person name="Stursova M."/>
            <person name="Weitz H."/>
            <person name="Taylor A."/>
            <person name="Grigoriev I.V."/>
            <person name="Nagy L.G."/>
            <person name="Martin F."/>
            <person name="Kauserud H."/>
        </authorList>
    </citation>
    <scope>NUCLEOTIDE SEQUENCE</scope>
    <source>
        <strain evidence="3">CBHHK173m</strain>
    </source>
</reference>
<dbReference type="Proteomes" id="UP001222325">
    <property type="component" value="Unassembled WGS sequence"/>
</dbReference>
<sequence length="145" mass="16110">MLHWTRPASLETETMVNRLILFTINTGLLTSLCAIASLVSLIVSPKTLIYASFYFCIGRLYSNSLLASLNARNIIRGRINDIDTNFHIKSFTPRTPLNHGGSVLARPRVAATELTVQIDRATEQYGDDDTQYALDKNPLTVAPNE</sequence>
<dbReference type="EMBL" id="JARJCN010000025">
    <property type="protein sequence ID" value="KAJ7088888.1"/>
    <property type="molecule type" value="Genomic_DNA"/>
</dbReference>
<dbReference type="Pfam" id="PF20152">
    <property type="entry name" value="DUF6534"/>
    <property type="match status" value="1"/>
</dbReference>
<keyword evidence="4" id="KW-1185">Reference proteome</keyword>
<dbReference type="AlphaFoldDB" id="A0AAD6XR43"/>
<keyword evidence="1" id="KW-0812">Transmembrane</keyword>
<dbReference type="PANTHER" id="PTHR40465:SF1">
    <property type="entry name" value="DUF6534 DOMAIN-CONTAINING PROTEIN"/>
    <property type="match status" value="1"/>
</dbReference>
<name>A0AAD6XR43_9AGAR</name>
<feature type="transmembrane region" description="Helical" evidence="1">
    <location>
        <begin position="20"/>
        <end position="43"/>
    </location>
</feature>
<feature type="transmembrane region" description="Helical" evidence="1">
    <location>
        <begin position="49"/>
        <end position="69"/>
    </location>
</feature>
<keyword evidence="1" id="KW-1133">Transmembrane helix</keyword>
<protein>
    <recommendedName>
        <fullName evidence="2">DUF6534 domain-containing protein</fullName>
    </recommendedName>
</protein>
<comment type="caution">
    <text evidence="3">The sequence shown here is derived from an EMBL/GenBank/DDBJ whole genome shotgun (WGS) entry which is preliminary data.</text>
</comment>
<accession>A0AAD6XR43</accession>
<proteinExistence type="predicted"/>
<feature type="domain" description="DUF6534" evidence="2">
    <location>
        <begin position="9"/>
        <end position="73"/>
    </location>
</feature>
<gene>
    <name evidence="3" type="ORF">B0H15DRAFT_1022378</name>
</gene>
<evidence type="ECO:0000313" key="4">
    <source>
        <dbReference type="Proteomes" id="UP001222325"/>
    </source>
</evidence>
<dbReference type="PANTHER" id="PTHR40465">
    <property type="entry name" value="CHROMOSOME 1, WHOLE GENOME SHOTGUN SEQUENCE"/>
    <property type="match status" value="1"/>
</dbReference>
<evidence type="ECO:0000259" key="2">
    <source>
        <dbReference type="Pfam" id="PF20152"/>
    </source>
</evidence>
<keyword evidence="1" id="KW-0472">Membrane</keyword>
<evidence type="ECO:0000313" key="3">
    <source>
        <dbReference type="EMBL" id="KAJ7088888.1"/>
    </source>
</evidence>
<dbReference type="InterPro" id="IPR045339">
    <property type="entry name" value="DUF6534"/>
</dbReference>
<evidence type="ECO:0000256" key="1">
    <source>
        <dbReference type="SAM" id="Phobius"/>
    </source>
</evidence>
<organism evidence="3 4">
    <name type="scientific">Mycena belliarum</name>
    <dbReference type="NCBI Taxonomy" id="1033014"/>
    <lineage>
        <taxon>Eukaryota</taxon>
        <taxon>Fungi</taxon>
        <taxon>Dikarya</taxon>
        <taxon>Basidiomycota</taxon>
        <taxon>Agaricomycotina</taxon>
        <taxon>Agaricomycetes</taxon>
        <taxon>Agaricomycetidae</taxon>
        <taxon>Agaricales</taxon>
        <taxon>Marasmiineae</taxon>
        <taxon>Mycenaceae</taxon>
        <taxon>Mycena</taxon>
    </lineage>
</organism>